<name>A0A814E358_9BILA</name>
<dbReference type="Gene3D" id="3.40.630.30">
    <property type="match status" value="1"/>
</dbReference>
<evidence type="ECO:0000256" key="5">
    <source>
        <dbReference type="ARBA" id="ARBA00039121"/>
    </source>
</evidence>
<dbReference type="OrthoDB" id="47374at2759"/>
<sequence length="197" mass="22674">MTNITAITNYDNSSDKNQKKLKSKRVIIELGELHQHNLKQLKVLNRDIFPVSYNEKFYKDLLEAGELCKLAYCNDIVVGAVCCRFDLSDNRRRLYIMTLGVLSKYRELGLGALMLEHVLKICEKEGNVDSIYLHVQINNETALAFYKKFAFEIISTATDYYRRLEPSDAYLLERKLNKSLTNEHISTTSPLTVINGN</sequence>
<dbReference type="GO" id="GO:0120518">
    <property type="term" value="F:protein N-terminal-methionine acetyltransferase activity"/>
    <property type="evidence" value="ECO:0007669"/>
    <property type="project" value="UniProtKB-EC"/>
</dbReference>
<keyword evidence="3" id="KW-0808">Transferase</keyword>
<evidence type="ECO:0000256" key="2">
    <source>
        <dbReference type="ARBA" id="ARBA00022490"/>
    </source>
</evidence>
<keyword evidence="2" id="KW-0963">Cytoplasm</keyword>
<dbReference type="PANTHER" id="PTHR42919:SF8">
    <property type="entry name" value="N-ALPHA-ACETYLTRANSFERASE 50"/>
    <property type="match status" value="1"/>
</dbReference>
<dbReference type="CDD" id="cd04301">
    <property type="entry name" value="NAT_SF"/>
    <property type="match status" value="1"/>
</dbReference>
<comment type="caution">
    <text evidence="15">The sequence shown here is derived from an EMBL/GenBank/DDBJ whole genome shotgun (WGS) entry which is preliminary data.</text>
</comment>
<dbReference type="SUPFAM" id="SSF55729">
    <property type="entry name" value="Acyl-CoA N-acyltransferases (Nat)"/>
    <property type="match status" value="1"/>
</dbReference>
<evidence type="ECO:0000256" key="3">
    <source>
        <dbReference type="ARBA" id="ARBA00022679"/>
    </source>
</evidence>
<dbReference type="GO" id="GO:0031415">
    <property type="term" value="C:NatA complex"/>
    <property type="evidence" value="ECO:0007669"/>
    <property type="project" value="TreeGrafter"/>
</dbReference>
<comment type="catalytic activity">
    <reaction evidence="11">
        <text>N-terminal L-methionyl-L-alanyl-[protein] + acetyl-CoA = N-terminal N(alpha)-acetyl-L-methionyl-L-alanyl-[protein] + CoA + H(+)</text>
        <dbReference type="Rhea" id="RHEA:50564"/>
        <dbReference type="Rhea" id="RHEA-COMP:12726"/>
        <dbReference type="Rhea" id="RHEA-COMP:12727"/>
        <dbReference type="ChEBI" id="CHEBI:15378"/>
        <dbReference type="ChEBI" id="CHEBI:57287"/>
        <dbReference type="ChEBI" id="CHEBI:57288"/>
        <dbReference type="ChEBI" id="CHEBI:133398"/>
        <dbReference type="ChEBI" id="CHEBI:133399"/>
        <dbReference type="EC" id="2.3.1.258"/>
    </reaction>
</comment>
<dbReference type="InterPro" id="IPR051556">
    <property type="entry name" value="N-term/lysine_N-AcTrnsfr"/>
</dbReference>
<reference evidence="15" key="1">
    <citation type="submission" date="2021-02" db="EMBL/GenBank/DDBJ databases">
        <authorList>
            <person name="Nowell W R."/>
        </authorList>
    </citation>
    <scope>NUCLEOTIDE SEQUENCE</scope>
</reference>
<proteinExistence type="predicted"/>
<dbReference type="Pfam" id="PF00583">
    <property type="entry name" value="Acetyltransf_1"/>
    <property type="match status" value="1"/>
</dbReference>
<evidence type="ECO:0000259" key="14">
    <source>
        <dbReference type="PROSITE" id="PS51186"/>
    </source>
</evidence>
<comment type="catalytic activity">
    <reaction evidence="6">
        <text>N-terminal L-methionyl-L-seryl-[protein] + acetyl-CoA = N-terminal N(alpha)-acetyl-L-methionyl-L-seryl-[protein] + CoA + H(+)</text>
        <dbReference type="Rhea" id="RHEA:50568"/>
        <dbReference type="Rhea" id="RHEA-COMP:12728"/>
        <dbReference type="Rhea" id="RHEA-COMP:12729"/>
        <dbReference type="ChEBI" id="CHEBI:15378"/>
        <dbReference type="ChEBI" id="CHEBI:57287"/>
        <dbReference type="ChEBI" id="CHEBI:57288"/>
        <dbReference type="ChEBI" id="CHEBI:133400"/>
        <dbReference type="ChEBI" id="CHEBI:133401"/>
        <dbReference type="EC" id="2.3.1.258"/>
    </reaction>
</comment>
<dbReference type="AlphaFoldDB" id="A0A814E358"/>
<evidence type="ECO:0000313" key="15">
    <source>
        <dbReference type="EMBL" id="CAF0966478.1"/>
    </source>
</evidence>
<keyword evidence="16" id="KW-1185">Reference proteome</keyword>
<comment type="catalytic activity">
    <reaction evidence="10">
        <text>N-terminal L-methionyl-L-valyl-[protein] + acetyl-CoA = N-terminal N(alpha)-acetyl-L-methionyl-L-valyl-[protein] + CoA + H(+)</text>
        <dbReference type="Rhea" id="RHEA:50572"/>
        <dbReference type="Rhea" id="RHEA-COMP:12730"/>
        <dbReference type="Rhea" id="RHEA-COMP:12731"/>
        <dbReference type="ChEBI" id="CHEBI:15378"/>
        <dbReference type="ChEBI" id="CHEBI:57287"/>
        <dbReference type="ChEBI" id="CHEBI:57288"/>
        <dbReference type="ChEBI" id="CHEBI:133402"/>
        <dbReference type="ChEBI" id="CHEBI:133403"/>
        <dbReference type="EC" id="2.3.1.258"/>
    </reaction>
</comment>
<dbReference type="InterPro" id="IPR000182">
    <property type="entry name" value="GNAT_dom"/>
</dbReference>
<evidence type="ECO:0000256" key="7">
    <source>
        <dbReference type="ARBA" id="ARBA00048335"/>
    </source>
</evidence>
<dbReference type="PANTHER" id="PTHR42919">
    <property type="entry name" value="N-ALPHA-ACETYLTRANSFERASE"/>
    <property type="match status" value="1"/>
</dbReference>
<evidence type="ECO:0000256" key="9">
    <source>
        <dbReference type="ARBA" id="ARBA00048618"/>
    </source>
</evidence>
<evidence type="ECO:0000256" key="10">
    <source>
        <dbReference type="ARBA" id="ARBA00048799"/>
    </source>
</evidence>
<gene>
    <name evidence="15" type="ORF">QVE165_LOCUS13100</name>
</gene>
<feature type="domain" description="N-acetyltransferase" evidence="14">
    <location>
        <begin position="28"/>
        <end position="177"/>
    </location>
</feature>
<dbReference type="Proteomes" id="UP000663832">
    <property type="component" value="Unassembled WGS sequence"/>
</dbReference>
<comment type="catalytic activity">
    <reaction evidence="13">
        <text>N-terminal L-methionyl-L-threonyl-[protein] + acetyl-CoA = N-terminal N(alpha)-acetyl-L-methionyl-L-threonyl-[protein] + CoA + H(+)</text>
        <dbReference type="Rhea" id="RHEA:50576"/>
        <dbReference type="Rhea" id="RHEA-COMP:12732"/>
        <dbReference type="Rhea" id="RHEA-COMP:12733"/>
        <dbReference type="ChEBI" id="CHEBI:15378"/>
        <dbReference type="ChEBI" id="CHEBI:57287"/>
        <dbReference type="ChEBI" id="CHEBI:57288"/>
        <dbReference type="ChEBI" id="CHEBI:133404"/>
        <dbReference type="ChEBI" id="CHEBI:133405"/>
        <dbReference type="EC" id="2.3.1.258"/>
    </reaction>
</comment>
<evidence type="ECO:0000256" key="6">
    <source>
        <dbReference type="ARBA" id="ARBA00048251"/>
    </source>
</evidence>
<dbReference type="EMBL" id="CAJNOM010000066">
    <property type="protein sequence ID" value="CAF0966478.1"/>
    <property type="molecule type" value="Genomic_DNA"/>
</dbReference>
<accession>A0A814E358</accession>
<evidence type="ECO:0000313" key="16">
    <source>
        <dbReference type="Proteomes" id="UP000663832"/>
    </source>
</evidence>
<evidence type="ECO:0000256" key="4">
    <source>
        <dbReference type="ARBA" id="ARBA00023315"/>
    </source>
</evidence>
<protein>
    <recommendedName>
        <fullName evidence="5">N-terminal methionine N(alpha)-acetyltransferase NatE</fullName>
        <ecNumber evidence="5">2.3.1.258</ecNumber>
    </recommendedName>
</protein>
<evidence type="ECO:0000256" key="12">
    <source>
        <dbReference type="ARBA" id="ARBA00049103"/>
    </source>
</evidence>
<dbReference type="EC" id="2.3.1.258" evidence="5"/>
<comment type="catalytic activity">
    <reaction evidence="7">
        <text>N-terminal L-methionyl-L-tyrosyl-[protein] + acetyl-CoA = N-terminal N(alpha)-acetyl-L-methionyl-L-tyrosyl-[protein] + CoA + H(+)</text>
        <dbReference type="Rhea" id="RHEA:50532"/>
        <dbReference type="Rhea" id="RHEA-COMP:12717"/>
        <dbReference type="Rhea" id="RHEA-COMP:12718"/>
        <dbReference type="ChEBI" id="CHEBI:15378"/>
        <dbReference type="ChEBI" id="CHEBI:57287"/>
        <dbReference type="ChEBI" id="CHEBI:57288"/>
        <dbReference type="ChEBI" id="CHEBI:133384"/>
        <dbReference type="ChEBI" id="CHEBI:133385"/>
        <dbReference type="EC" id="2.3.1.258"/>
    </reaction>
</comment>
<dbReference type="PROSITE" id="PS51186">
    <property type="entry name" value="GNAT"/>
    <property type="match status" value="1"/>
</dbReference>
<comment type="catalytic activity">
    <reaction evidence="8">
        <text>N-terminal L-methionyl-L-phenylalanyl-[protein] + acetyl-CoA = N-terminal N(alpha)-acetyl-L-methionyl-L-phenylalanyl-[protein] + CoA + H(+)</text>
        <dbReference type="Rhea" id="RHEA:50528"/>
        <dbReference type="Rhea" id="RHEA-COMP:12715"/>
        <dbReference type="Rhea" id="RHEA-COMP:12716"/>
        <dbReference type="ChEBI" id="CHEBI:15378"/>
        <dbReference type="ChEBI" id="CHEBI:57287"/>
        <dbReference type="ChEBI" id="CHEBI:57288"/>
        <dbReference type="ChEBI" id="CHEBI:133382"/>
        <dbReference type="ChEBI" id="CHEBI:133383"/>
        <dbReference type="EC" id="2.3.1.258"/>
    </reaction>
</comment>
<comment type="subcellular location">
    <subcellularLocation>
        <location evidence="1">Cytoplasm</location>
    </subcellularLocation>
</comment>
<dbReference type="FunFam" id="3.40.630.30:FF:000078">
    <property type="entry name" value="N-alpha-acetyltransferase 50"/>
    <property type="match status" value="1"/>
</dbReference>
<evidence type="ECO:0000256" key="1">
    <source>
        <dbReference type="ARBA" id="ARBA00004496"/>
    </source>
</evidence>
<evidence type="ECO:0000256" key="8">
    <source>
        <dbReference type="ARBA" id="ARBA00048490"/>
    </source>
</evidence>
<organism evidence="15 16">
    <name type="scientific">Adineta steineri</name>
    <dbReference type="NCBI Taxonomy" id="433720"/>
    <lineage>
        <taxon>Eukaryota</taxon>
        <taxon>Metazoa</taxon>
        <taxon>Spiralia</taxon>
        <taxon>Gnathifera</taxon>
        <taxon>Rotifera</taxon>
        <taxon>Eurotatoria</taxon>
        <taxon>Bdelloidea</taxon>
        <taxon>Adinetida</taxon>
        <taxon>Adinetidae</taxon>
        <taxon>Adineta</taxon>
    </lineage>
</organism>
<keyword evidence="4" id="KW-0012">Acyltransferase</keyword>
<comment type="catalytic activity">
    <reaction evidence="12">
        <text>N-terminal L-methionyl-L-leucyl-[protein] + acetyl-CoA = N-terminal N(alpha)-acetyl-L-methionyl-L-leucyl-[protein] + CoA + H(+)</text>
        <dbReference type="Rhea" id="RHEA:50520"/>
        <dbReference type="Rhea" id="RHEA-COMP:12711"/>
        <dbReference type="Rhea" id="RHEA-COMP:12712"/>
        <dbReference type="ChEBI" id="CHEBI:15378"/>
        <dbReference type="ChEBI" id="CHEBI:57287"/>
        <dbReference type="ChEBI" id="CHEBI:57288"/>
        <dbReference type="ChEBI" id="CHEBI:133377"/>
        <dbReference type="ChEBI" id="CHEBI:133378"/>
        <dbReference type="EC" id="2.3.1.258"/>
    </reaction>
</comment>
<dbReference type="GO" id="GO:0007064">
    <property type="term" value="P:mitotic sister chromatid cohesion"/>
    <property type="evidence" value="ECO:0007669"/>
    <property type="project" value="TreeGrafter"/>
</dbReference>
<dbReference type="InterPro" id="IPR016181">
    <property type="entry name" value="Acyl_CoA_acyltransferase"/>
</dbReference>
<evidence type="ECO:0000256" key="13">
    <source>
        <dbReference type="ARBA" id="ARBA00049454"/>
    </source>
</evidence>
<comment type="catalytic activity">
    <reaction evidence="9">
        <text>N-terminal L-methionyl-L-lysyl-[protein] + acetyl-CoA = N-terminal N(alpha)-acetyl-L-methionyl-L-lysyl-[protein] + CoA + H(+)</text>
        <dbReference type="Rhea" id="RHEA:50580"/>
        <dbReference type="Rhea" id="RHEA-COMP:12734"/>
        <dbReference type="Rhea" id="RHEA-COMP:12735"/>
        <dbReference type="ChEBI" id="CHEBI:15378"/>
        <dbReference type="ChEBI" id="CHEBI:57287"/>
        <dbReference type="ChEBI" id="CHEBI:57288"/>
        <dbReference type="ChEBI" id="CHEBI:133406"/>
        <dbReference type="ChEBI" id="CHEBI:133407"/>
        <dbReference type="EC" id="2.3.1.258"/>
    </reaction>
</comment>
<evidence type="ECO:0000256" key="11">
    <source>
        <dbReference type="ARBA" id="ARBA00049002"/>
    </source>
</evidence>